<gene>
    <name evidence="2" type="ORF">FC21_GL000657</name>
</gene>
<dbReference type="Proteomes" id="UP000051084">
    <property type="component" value="Unassembled WGS sequence"/>
</dbReference>
<name>A0A0R1UTQ0_9LACO</name>
<evidence type="ECO:0000256" key="1">
    <source>
        <dbReference type="SAM" id="MobiDB-lite"/>
    </source>
</evidence>
<dbReference type="AlphaFoldDB" id="A0A0R1UTQ0"/>
<dbReference type="STRING" id="417373.GCA_001570685_01490"/>
<feature type="region of interest" description="Disordered" evidence="1">
    <location>
        <begin position="35"/>
        <end position="58"/>
    </location>
</feature>
<evidence type="ECO:0000313" key="2">
    <source>
        <dbReference type="EMBL" id="KRL96573.1"/>
    </source>
</evidence>
<organism evidence="2 3">
    <name type="scientific">Limosilactobacillus equigenerosi DSM 18793 = JCM 14505</name>
    <dbReference type="NCBI Taxonomy" id="1423742"/>
    <lineage>
        <taxon>Bacteria</taxon>
        <taxon>Bacillati</taxon>
        <taxon>Bacillota</taxon>
        <taxon>Bacilli</taxon>
        <taxon>Lactobacillales</taxon>
        <taxon>Lactobacillaceae</taxon>
        <taxon>Limosilactobacillus</taxon>
    </lineage>
</organism>
<dbReference type="PATRIC" id="fig|1423742.4.peg.685"/>
<dbReference type="RefSeq" id="WP_054653808.1">
    <property type="nucleotide sequence ID" value="NZ_AZGC01000001.1"/>
</dbReference>
<sequence length="148" mass="17136">MEFLDGQQIDERGTAHNVDLFLTKDLEKALRFSGESRDGISSPQWSFEPSGGGYGNSQERRMGKVVTASNMVKAITDTIRNCDELNSKILFQCYIDEMKDWQVATKLGYTKEHFSRQIKRSALVEFADRYEVYGRFYHVYEDLHVYLA</sequence>
<proteinExistence type="predicted"/>
<protein>
    <recommendedName>
        <fullName evidence="4">Phage transcriptional regulator, ArpU family</fullName>
    </recommendedName>
</protein>
<dbReference type="NCBIfam" id="TIGR01637">
    <property type="entry name" value="phage_arpU"/>
    <property type="match status" value="1"/>
</dbReference>
<evidence type="ECO:0008006" key="4">
    <source>
        <dbReference type="Google" id="ProtNLM"/>
    </source>
</evidence>
<evidence type="ECO:0000313" key="3">
    <source>
        <dbReference type="Proteomes" id="UP000051084"/>
    </source>
</evidence>
<keyword evidence="3" id="KW-1185">Reference proteome</keyword>
<dbReference type="EMBL" id="AZGC01000001">
    <property type="protein sequence ID" value="KRL96573.1"/>
    <property type="molecule type" value="Genomic_DNA"/>
</dbReference>
<comment type="caution">
    <text evidence="2">The sequence shown here is derived from an EMBL/GenBank/DDBJ whole genome shotgun (WGS) entry which is preliminary data.</text>
</comment>
<accession>A0A0R1UTQ0</accession>
<dbReference type="InterPro" id="IPR006524">
    <property type="entry name" value="ArpU-like"/>
</dbReference>
<reference evidence="2 3" key="1">
    <citation type="journal article" date="2015" name="Genome Announc.">
        <title>Expanding the biotechnology potential of lactobacilli through comparative genomics of 213 strains and associated genera.</title>
        <authorList>
            <person name="Sun Z."/>
            <person name="Harris H.M."/>
            <person name="McCann A."/>
            <person name="Guo C."/>
            <person name="Argimon S."/>
            <person name="Zhang W."/>
            <person name="Yang X."/>
            <person name="Jeffery I.B."/>
            <person name="Cooney J.C."/>
            <person name="Kagawa T.F."/>
            <person name="Liu W."/>
            <person name="Song Y."/>
            <person name="Salvetti E."/>
            <person name="Wrobel A."/>
            <person name="Rasinkangas P."/>
            <person name="Parkhill J."/>
            <person name="Rea M.C."/>
            <person name="O'Sullivan O."/>
            <person name="Ritari J."/>
            <person name="Douillard F.P."/>
            <person name="Paul Ross R."/>
            <person name="Yang R."/>
            <person name="Briner A.E."/>
            <person name="Felis G.E."/>
            <person name="de Vos W.M."/>
            <person name="Barrangou R."/>
            <person name="Klaenhammer T.R."/>
            <person name="Caufield P.W."/>
            <person name="Cui Y."/>
            <person name="Zhang H."/>
            <person name="O'Toole P.W."/>
        </authorList>
    </citation>
    <scope>NUCLEOTIDE SEQUENCE [LARGE SCALE GENOMIC DNA]</scope>
    <source>
        <strain evidence="2 3">DSM 18793</strain>
    </source>
</reference>